<evidence type="ECO:0000313" key="3">
    <source>
        <dbReference type="Proteomes" id="UP000076798"/>
    </source>
</evidence>
<accession>A0A166BV72</accession>
<dbReference type="Proteomes" id="UP000076798">
    <property type="component" value="Unassembled WGS sequence"/>
</dbReference>
<keyword evidence="1" id="KW-0472">Membrane</keyword>
<protein>
    <submittedName>
        <fullName evidence="2">Uncharacterized protein</fullName>
    </submittedName>
</protein>
<keyword evidence="3" id="KW-1185">Reference proteome</keyword>
<evidence type="ECO:0000256" key="1">
    <source>
        <dbReference type="SAM" id="Phobius"/>
    </source>
</evidence>
<proteinExistence type="predicted"/>
<dbReference type="EMBL" id="KV428099">
    <property type="protein sequence ID" value="KZT36782.1"/>
    <property type="molecule type" value="Genomic_DNA"/>
</dbReference>
<dbReference type="PROSITE" id="PS51257">
    <property type="entry name" value="PROKAR_LIPOPROTEIN"/>
    <property type="match status" value="1"/>
</dbReference>
<evidence type="ECO:0000313" key="2">
    <source>
        <dbReference type="EMBL" id="KZT36782.1"/>
    </source>
</evidence>
<keyword evidence="1" id="KW-1133">Transmembrane helix</keyword>
<name>A0A166BV72_9AGAM</name>
<organism evidence="2 3">
    <name type="scientific">Sistotremastrum suecicum HHB10207 ss-3</name>
    <dbReference type="NCBI Taxonomy" id="1314776"/>
    <lineage>
        <taxon>Eukaryota</taxon>
        <taxon>Fungi</taxon>
        <taxon>Dikarya</taxon>
        <taxon>Basidiomycota</taxon>
        <taxon>Agaricomycotina</taxon>
        <taxon>Agaricomycetes</taxon>
        <taxon>Sistotremastrales</taxon>
        <taxon>Sistotremastraceae</taxon>
        <taxon>Sistotremastrum</taxon>
    </lineage>
</organism>
<keyword evidence="1" id="KW-0812">Transmembrane</keyword>
<dbReference type="AlphaFoldDB" id="A0A166BV72"/>
<reference evidence="2 3" key="1">
    <citation type="journal article" date="2016" name="Mol. Biol. Evol.">
        <title>Comparative Genomics of Early-Diverging Mushroom-Forming Fungi Provides Insights into the Origins of Lignocellulose Decay Capabilities.</title>
        <authorList>
            <person name="Nagy L.G."/>
            <person name="Riley R."/>
            <person name="Tritt A."/>
            <person name="Adam C."/>
            <person name="Daum C."/>
            <person name="Floudas D."/>
            <person name="Sun H."/>
            <person name="Yadav J.S."/>
            <person name="Pangilinan J."/>
            <person name="Larsson K.H."/>
            <person name="Matsuura K."/>
            <person name="Barry K."/>
            <person name="Labutti K."/>
            <person name="Kuo R."/>
            <person name="Ohm R.A."/>
            <person name="Bhattacharya S.S."/>
            <person name="Shirouzu T."/>
            <person name="Yoshinaga Y."/>
            <person name="Martin F.M."/>
            <person name="Grigoriev I.V."/>
            <person name="Hibbett D.S."/>
        </authorList>
    </citation>
    <scope>NUCLEOTIDE SEQUENCE [LARGE SCALE GENOMIC DNA]</scope>
    <source>
        <strain evidence="2 3">HHB10207 ss-3</strain>
    </source>
</reference>
<gene>
    <name evidence="2" type="ORF">SISSUDRAFT_1049431</name>
</gene>
<sequence length="112" mass="12317">MTIQPMKNFLVAKALYHSSDYLCLSTICVLLSCVWAPVSIHGTQYRLIPPPPPPPCAGLMGDEVHCIDPQEYKAHKIVDDTLIYNRDVQCAGTCLALASKVVNKSCRIDSLT</sequence>
<feature type="transmembrane region" description="Helical" evidence="1">
    <location>
        <begin position="21"/>
        <end position="40"/>
    </location>
</feature>